<dbReference type="Pfam" id="PF21214">
    <property type="entry name" value="WHD_2nd_SelB_bact"/>
    <property type="match status" value="1"/>
</dbReference>
<evidence type="ECO:0000256" key="3">
    <source>
        <dbReference type="ARBA" id="ARBA00022490"/>
    </source>
</evidence>
<dbReference type="Pfam" id="PF09107">
    <property type="entry name" value="WHD_3rd_SelB"/>
    <property type="match status" value="1"/>
</dbReference>
<dbReference type="InterPro" id="IPR000795">
    <property type="entry name" value="T_Tr_GTP-bd_dom"/>
</dbReference>
<dbReference type="InterPro" id="IPR048931">
    <property type="entry name" value="WHD_2nd_SelB_bact"/>
</dbReference>
<dbReference type="InterPro" id="IPR009000">
    <property type="entry name" value="Transl_B-barrel_sf"/>
</dbReference>
<dbReference type="InterPro" id="IPR031157">
    <property type="entry name" value="G_TR_CS"/>
</dbReference>
<evidence type="ECO:0000256" key="1">
    <source>
        <dbReference type="ARBA" id="ARBA00004496"/>
    </source>
</evidence>
<dbReference type="PROSITE" id="PS51722">
    <property type="entry name" value="G_TR_2"/>
    <property type="match status" value="1"/>
</dbReference>
<name>A0ABU1YRE7_ROSSA</name>
<organism evidence="10 11">
    <name type="scientific">Roseateles saccharophilus</name>
    <name type="common">Pseudomonas saccharophila</name>
    <dbReference type="NCBI Taxonomy" id="304"/>
    <lineage>
        <taxon>Bacteria</taxon>
        <taxon>Pseudomonadati</taxon>
        <taxon>Pseudomonadota</taxon>
        <taxon>Betaproteobacteria</taxon>
        <taxon>Burkholderiales</taxon>
        <taxon>Sphaerotilaceae</taxon>
        <taxon>Roseateles</taxon>
    </lineage>
</organism>
<evidence type="ECO:0000256" key="2">
    <source>
        <dbReference type="ARBA" id="ARBA00015953"/>
    </source>
</evidence>
<dbReference type="CDD" id="cd04171">
    <property type="entry name" value="SelB"/>
    <property type="match status" value="1"/>
</dbReference>
<accession>A0ABU1YRE7</accession>
<comment type="caution">
    <text evidence="10">The sequence shown here is derived from an EMBL/GenBank/DDBJ whole genome shotgun (WGS) entry which is preliminary data.</text>
</comment>
<dbReference type="CDD" id="cd15491">
    <property type="entry name" value="selB_III"/>
    <property type="match status" value="1"/>
</dbReference>
<dbReference type="InterPro" id="IPR057335">
    <property type="entry name" value="Beta-barrel_SelB"/>
</dbReference>
<dbReference type="Gene3D" id="3.40.50.300">
    <property type="entry name" value="P-loop containing nucleotide triphosphate hydrolases"/>
    <property type="match status" value="1"/>
</dbReference>
<keyword evidence="3" id="KW-0963">Cytoplasm</keyword>
<dbReference type="Gene3D" id="1.10.10.10">
    <property type="entry name" value="Winged helix-like DNA-binding domain superfamily/Winged helix DNA-binding domain"/>
    <property type="match status" value="3"/>
</dbReference>
<dbReference type="GO" id="GO:0003746">
    <property type="term" value="F:translation elongation factor activity"/>
    <property type="evidence" value="ECO:0007669"/>
    <property type="project" value="UniProtKB-KW"/>
</dbReference>
<comment type="function">
    <text evidence="7">Translation factor necessary for the incorporation of selenocysteine into proteins. It probably replaces EF-Tu for the insertion of selenocysteine directed by the UGA codon. SelB binds GTP and GDP.</text>
</comment>
<dbReference type="Pfam" id="PF25461">
    <property type="entry name" value="Beta-barrel_SelB"/>
    <property type="match status" value="1"/>
</dbReference>
<keyword evidence="11" id="KW-1185">Reference proteome</keyword>
<evidence type="ECO:0000313" key="11">
    <source>
        <dbReference type="Proteomes" id="UP001180453"/>
    </source>
</evidence>
<feature type="domain" description="Tr-type G" evidence="9">
    <location>
        <begin position="1"/>
        <end position="171"/>
    </location>
</feature>
<dbReference type="InterPro" id="IPR015191">
    <property type="entry name" value="SelB_WHD4"/>
</dbReference>
<evidence type="ECO:0000256" key="7">
    <source>
        <dbReference type="ARBA" id="ARBA00025526"/>
    </source>
</evidence>
<dbReference type="Pfam" id="PF09106">
    <property type="entry name" value="WHD_2nd_SelB"/>
    <property type="match status" value="1"/>
</dbReference>
<dbReference type="InterPro" id="IPR036390">
    <property type="entry name" value="WH_DNA-bd_sf"/>
</dbReference>
<sequence>MIVGTAGHIDHGKTTLVRALTGVDTDRLPEEKARGISIELGYAYLDVPAHAERIGFIDVPGHEKLVHTMLAGASGIDFALLLVAADDGVMPQTREHLAVLSLLGLTRGAVVITKADRAEPGRVEALHTEVRALLAGTGLDAAPILTVSAQTGQGVCELRELLFDAARHTPPRPSQGLAARLAVDRAFSLDGVGTVVTGTLHAGEIAVGDELLIQGHRARVKSLHAQNRAVERARAGQRCAVALAGLAREDAPRGHWLTAPAAALSTDRFDARLTLWPGEARPLRSGTRVHVHLGAQSVMASVAVLDGEAVEPGASARVQLVCHAPVGAWRGDRLVLRDAGASRTLAGGVVLDPFAPARYRRTPERLAELAACELLEVASRREQLLALSALGLDLARFAQAEGLAEALQGWALGEAARDALTARLLAALADFHARSPDELGPDAARLRRLVAPRIAEPLWREVLAALRQAGRIAVRGAFVHLPEHGVQLSAVEERIAQKIAPRLAAAGAEGAWARDLAKDCAEPEPLMRATLARLAQQGELHQVVKDLYCDTATMSRLAAIARQIAADQDKVTAAAFRNATGLGRKRAIQHLEHFDRVGLLRRVGDEHRLRADSGLFAEAAHA</sequence>
<gene>
    <name evidence="10" type="ORF">J2X20_004102</name>
</gene>
<evidence type="ECO:0000256" key="8">
    <source>
        <dbReference type="ARBA" id="ARBA00031615"/>
    </source>
</evidence>
<dbReference type="InterPro" id="IPR036388">
    <property type="entry name" value="WH-like_DNA-bd_sf"/>
</dbReference>
<evidence type="ECO:0000256" key="5">
    <source>
        <dbReference type="ARBA" id="ARBA00022917"/>
    </source>
</evidence>
<dbReference type="Gene3D" id="2.40.30.10">
    <property type="entry name" value="Translation factors"/>
    <property type="match status" value="2"/>
</dbReference>
<keyword evidence="5" id="KW-0648">Protein biosynthesis</keyword>
<keyword evidence="6" id="KW-0342">GTP-binding</keyword>
<dbReference type="PANTHER" id="PTHR43721:SF11">
    <property type="entry name" value="SELENOCYSTEINE-SPECIFIC ELONGATION FACTOR"/>
    <property type="match status" value="1"/>
</dbReference>
<comment type="subcellular location">
    <subcellularLocation>
        <location evidence="1">Cytoplasm</location>
    </subcellularLocation>
</comment>
<proteinExistence type="predicted"/>
<dbReference type="PANTHER" id="PTHR43721">
    <property type="entry name" value="ELONGATION FACTOR TU-RELATED"/>
    <property type="match status" value="1"/>
</dbReference>
<evidence type="ECO:0000313" key="10">
    <source>
        <dbReference type="EMBL" id="MDR7271434.1"/>
    </source>
</evidence>
<keyword evidence="10" id="KW-0251">Elongation factor</keyword>
<dbReference type="Pfam" id="PF03144">
    <property type="entry name" value="GTP_EFTU_D2"/>
    <property type="match status" value="1"/>
</dbReference>
<dbReference type="InterPro" id="IPR050055">
    <property type="entry name" value="EF-Tu_GTPase"/>
</dbReference>
<dbReference type="Proteomes" id="UP001180453">
    <property type="component" value="Unassembled WGS sequence"/>
</dbReference>
<dbReference type="InterPro" id="IPR009001">
    <property type="entry name" value="Transl_elong_EF1A/Init_IF2_C"/>
</dbReference>
<reference evidence="10 11" key="1">
    <citation type="submission" date="2023-07" db="EMBL/GenBank/DDBJ databases">
        <title>Sorghum-associated microbial communities from plants grown in Nebraska, USA.</title>
        <authorList>
            <person name="Schachtman D."/>
        </authorList>
    </citation>
    <scope>NUCLEOTIDE SEQUENCE [LARGE SCALE GENOMIC DNA]</scope>
    <source>
        <strain evidence="10 11">BE314</strain>
    </source>
</reference>
<dbReference type="EMBL" id="JAVDXU010000003">
    <property type="protein sequence ID" value="MDR7271434.1"/>
    <property type="molecule type" value="Genomic_DNA"/>
</dbReference>
<dbReference type="RefSeq" id="WP_310268654.1">
    <property type="nucleotide sequence ID" value="NZ_JAVDXU010000003.1"/>
</dbReference>
<keyword evidence="4" id="KW-0547">Nucleotide-binding</keyword>
<protein>
    <recommendedName>
        <fullName evidence="2">Selenocysteine-specific elongation factor</fullName>
    </recommendedName>
    <alternativeName>
        <fullName evidence="8">SelB translation factor</fullName>
    </alternativeName>
</protein>
<dbReference type="PRINTS" id="PR00315">
    <property type="entry name" value="ELONGATNFCT"/>
</dbReference>
<dbReference type="Pfam" id="PF00009">
    <property type="entry name" value="GTP_EFTU"/>
    <property type="match status" value="1"/>
</dbReference>
<evidence type="ECO:0000256" key="6">
    <source>
        <dbReference type="ARBA" id="ARBA00023134"/>
    </source>
</evidence>
<dbReference type="SUPFAM" id="SSF46785">
    <property type="entry name" value="Winged helix' DNA-binding domain"/>
    <property type="match status" value="3"/>
</dbReference>
<dbReference type="PROSITE" id="PS00301">
    <property type="entry name" value="G_TR_1"/>
    <property type="match status" value="1"/>
</dbReference>
<evidence type="ECO:0000256" key="4">
    <source>
        <dbReference type="ARBA" id="ARBA00022741"/>
    </source>
</evidence>
<dbReference type="SUPFAM" id="SSF50447">
    <property type="entry name" value="Translation proteins"/>
    <property type="match status" value="1"/>
</dbReference>
<dbReference type="InterPro" id="IPR004161">
    <property type="entry name" value="EFTu-like_2"/>
</dbReference>
<evidence type="ECO:0000259" key="9">
    <source>
        <dbReference type="PROSITE" id="PS51722"/>
    </source>
</evidence>
<dbReference type="NCBIfam" id="TIGR00475">
    <property type="entry name" value="selB"/>
    <property type="match status" value="1"/>
</dbReference>
<dbReference type="SUPFAM" id="SSF52540">
    <property type="entry name" value="P-loop containing nucleoside triphosphate hydrolases"/>
    <property type="match status" value="1"/>
</dbReference>
<dbReference type="InterPro" id="IPR015190">
    <property type="entry name" value="Elong_fac_SelB-wing-hlx_typ-2"/>
</dbReference>
<dbReference type="InterPro" id="IPR027417">
    <property type="entry name" value="P-loop_NTPase"/>
</dbReference>
<dbReference type="InterPro" id="IPR004535">
    <property type="entry name" value="Transl_elong_SelB"/>
</dbReference>
<dbReference type="SUPFAM" id="SSF50465">
    <property type="entry name" value="EF-Tu/eEF-1alpha/eIF2-gamma C-terminal domain"/>
    <property type="match status" value="1"/>
</dbReference>